<evidence type="ECO:0000256" key="4">
    <source>
        <dbReference type="ARBA" id="ARBA00022927"/>
    </source>
</evidence>
<evidence type="ECO:0000256" key="7">
    <source>
        <dbReference type="ARBA" id="ARBA00023136"/>
    </source>
</evidence>
<evidence type="ECO:0000256" key="8">
    <source>
        <dbReference type="SAM" id="MobiDB-lite"/>
    </source>
</evidence>
<dbReference type="Proteomes" id="UP000315017">
    <property type="component" value="Chromosome"/>
</dbReference>
<keyword evidence="3" id="KW-0812">Transmembrane</keyword>
<evidence type="ECO:0000256" key="1">
    <source>
        <dbReference type="ARBA" id="ARBA00004167"/>
    </source>
</evidence>
<dbReference type="Gene3D" id="1.20.5.3310">
    <property type="match status" value="1"/>
</dbReference>
<dbReference type="InterPro" id="IPR003369">
    <property type="entry name" value="TatA/B/E"/>
</dbReference>
<dbReference type="PANTHER" id="PTHR42982:SF1">
    <property type="entry name" value="SEC-INDEPENDENT PROTEIN TRANSLOCASE PROTEIN TATA"/>
    <property type="match status" value="1"/>
</dbReference>
<gene>
    <name evidence="9" type="ORF">ETAA8_07380</name>
</gene>
<comment type="subcellular location">
    <subcellularLocation>
        <location evidence="1">Membrane</location>
        <topology evidence="1">Single-pass membrane protein</topology>
    </subcellularLocation>
</comment>
<dbReference type="AlphaFoldDB" id="A0A517Y610"/>
<evidence type="ECO:0000256" key="2">
    <source>
        <dbReference type="ARBA" id="ARBA00022448"/>
    </source>
</evidence>
<proteinExistence type="predicted"/>
<keyword evidence="5" id="KW-1133">Transmembrane helix</keyword>
<reference evidence="9 10" key="1">
    <citation type="submission" date="2019-02" db="EMBL/GenBank/DDBJ databases">
        <title>Deep-cultivation of Planctomycetes and their phenomic and genomic characterization uncovers novel biology.</title>
        <authorList>
            <person name="Wiegand S."/>
            <person name="Jogler M."/>
            <person name="Boedeker C."/>
            <person name="Pinto D."/>
            <person name="Vollmers J."/>
            <person name="Rivas-Marin E."/>
            <person name="Kohn T."/>
            <person name="Peeters S.H."/>
            <person name="Heuer A."/>
            <person name="Rast P."/>
            <person name="Oberbeckmann S."/>
            <person name="Bunk B."/>
            <person name="Jeske O."/>
            <person name="Meyerdierks A."/>
            <person name="Storesund J.E."/>
            <person name="Kallscheuer N."/>
            <person name="Luecker S."/>
            <person name="Lage O.M."/>
            <person name="Pohl T."/>
            <person name="Merkel B.J."/>
            <person name="Hornburger P."/>
            <person name="Mueller R.-W."/>
            <person name="Bruemmer F."/>
            <person name="Labrenz M."/>
            <person name="Spormann A.M."/>
            <person name="Op den Camp H."/>
            <person name="Overmann J."/>
            <person name="Amann R."/>
            <person name="Jetten M.S.M."/>
            <person name="Mascher T."/>
            <person name="Medema M.H."/>
            <person name="Devos D.P."/>
            <person name="Kaster A.-K."/>
            <person name="Ovreas L."/>
            <person name="Rohde M."/>
            <person name="Galperin M.Y."/>
            <person name="Jogler C."/>
        </authorList>
    </citation>
    <scope>NUCLEOTIDE SEQUENCE [LARGE SCALE GENOMIC DNA]</scope>
    <source>
        <strain evidence="9 10">ETA_A8</strain>
    </source>
</reference>
<keyword evidence="4" id="KW-0653">Protein transport</keyword>
<keyword evidence="2" id="KW-0813">Transport</keyword>
<dbReference type="KEGG" id="aagg:ETAA8_07380"/>
<dbReference type="GO" id="GO:0015031">
    <property type="term" value="P:protein transport"/>
    <property type="evidence" value="ECO:0007669"/>
    <property type="project" value="UniProtKB-KW"/>
</dbReference>
<dbReference type="Pfam" id="PF02416">
    <property type="entry name" value="TatA_B_E"/>
    <property type="match status" value="1"/>
</dbReference>
<dbReference type="OrthoDB" id="282899at2"/>
<keyword evidence="10" id="KW-1185">Reference proteome</keyword>
<protein>
    <submittedName>
        <fullName evidence="9">Twin arginine translocase protein A</fullName>
    </submittedName>
</protein>
<organism evidence="9 10">
    <name type="scientific">Anatilimnocola aggregata</name>
    <dbReference type="NCBI Taxonomy" id="2528021"/>
    <lineage>
        <taxon>Bacteria</taxon>
        <taxon>Pseudomonadati</taxon>
        <taxon>Planctomycetota</taxon>
        <taxon>Planctomycetia</taxon>
        <taxon>Pirellulales</taxon>
        <taxon>Pirellulaceae</taxon>
        <taxon>Anatilimnocola</taxon>
    </lineage>
</organism>
<dbReference type="RefSeq" id="WP_145084985.1">
    <property type="nucleotide sequence ID" value="NZ_CP036274.1"/>
</dbReference>
<accession>A0A517Y610</accession>
<feature type="region of interest" description="Disordered" evidence="8">
    <location>
        <begin position="53"/>
        <end position="101"/>
    </location>
</feature>
<evidence type="ECO:0000313" key="9">
    <source>
        <dbReference type="EMBL" id="QDU25668.1"/>
    </source>
</evidence>
<keyword evidence="6" id="KW-0811">Translocation</keyword>
<name>A0A517Y610_9BACT</name>
<dbReference type="PANTHER" id="PTHR42982">
    <property type="entry name" value="SEC-INDEPENDENT PROTEIN TRANSLOCASE PROTEIN TATA"/>
    <property type="match status" value="1"/>
</dbReference>
<keyword evidence="7" id="KW-0472">Membrane</keyword>
<dbReference type="EMBL" id="CP036274">
    <property type="protein sequence ID" value="QDU25668.1"/>
    <property type="molecule type" value="Genomic_DNA"/>
</dbReference>
<sequence length="101" mass="11011">MFGLGTSELLILGIVAILLFGKNLPDVARKFGKSYREFRRGISDLQSQVNFSDVMDATPSRPAPPKKTYSDYDDYDDVSAPKFEPPPAPPSASSSNQQDAA</sequence>
<evidence type="ECO:0000256" key="5">
    <source>
        <dbReference type="ARBA" id="ARBA00022989"/>
    </source>
</evidence>
<evidence type="ECO:0000313" key="10">
    <source>
        <dbReference type="Proteomes" id="UP000315017"/>
    </source>
</evidence>
<evidence type="ECO:0000256" key="6">
    <source>
        <dbReference type="ARBA" id="ARBA00023010"/>
    </source>
</evidence>
<evidence type="ECO:0000256" key="3">
    <source>
        <dbReference type="ARBA" id="ARBA00022692"/>
    </source>
</evidence>
<dbReference type="GO" id="GO:0016020">
    <property type="term" value="C:membrane"/>
    <property type="evidence" value="ECO:0007669"/>
    <property type="project" value="UniProtKB-ARBA"/>
</dbReference>